<keyword evidence="4" id="KW-0067">ATP-binding</keyword>
<feature type="compositionally biased region" description="Low complexity" evidence="6">
    <location>
        <begin position="271"/>
        <end position="282"/>
    </location>
</feature>
<dbReference type="Pfam" id="PF01150">
    <property type="entry name" value="GDA1_CD39"/>
    <property type="match status" value="2"/>
</dbReference>
<dbReference type="PANTHER" id="PTHR11782">
    <property type="entry name" value="ADENOSINE/GUANOSINE DIPHOSPHATASE"/>
    <property type="match status" value="1"/>
</dbReference>
<feature type="region of interest" description="Disordered" evidence="6">
    <location>
        <begin position="357"/>
        <end position="451"/>
    </location>
</feature>
<evidence type="ECO:0000256" key="2">
    <source>
        <dbReference type="ARBA" id="ARBA00022801"/>
    </source>
</evidence>
<proteinExistence type="inferred from homology"/>
<dbReference type="PROSITE" id="PS01238">
    <property type="entry name" value="GDA1_CD39_NTPASE"/>
    <property type="match status" value="1"/>
</dbReference>
<dbReference type="EMBL" id="JAEHOC010000004">
    <property type="protein sequence ID" value="KAG2442525.1"/>
    <property type="molecule type" value="Genomic_DNA"/>
</dbReference>
<keyword evidence="9" id="KW-1185">Reference proteome</keyword>
<comment type="similarity">
    <text evidence="1 5">Belongs to the GDA1/CD39 NTPase family.</text>
</comment>
<evidence type="ECO:0000256" key="4">
    <source>
        <dbReference type="PIRSR" id="PIRSR600407-2"/>
    </source>
</evidence>
<reference evidence="8" key="1">
    <citation type="journal article" date="2020" name="bioRxiv">
        <title>Comparative genomics of Chlamydomonas.</title>
        <authorList>
            <person name="Craig R.J."/>
            <person name="Hasan A.R."/>
            <person name="Ness R.W."/>
            <person name="Keightley P.D."/>
        </authorList>
    </citation>
    <scope>NUCLEOTIDE SEQUENCE</scope>
    <source>
        <strain evidence="8">SAG 7.73</strain>
    </source>
</reference>
<keyword evidence="7" id="KW-0812">Transmembrane</keyword>
<keyword evidence="4" id="KW-0547">Nucleotide-binding</keyword>
<organism evidence="8 9">
    <name type="scientific">Chlamydomonas incerta</name>
    <dbReference type="NCBI Taxonomy" id="51695"/>
    <lineage>
        <taxon>Eukaryota</taxon>
        <taxon>Viridiplantae</taxon>
        <taxon>Chlorophyta</taxon>
        <taxon>core chlorophytes</taxon>
        <taxon>Chlorophyceae</taxon>
        <taxon>CS clade</taxon>
        <taxon>Chlamydomonadales</taxon>
        <taxon>Chlamydomonadaceae</taxon>
        <taxon>Chlamydomonas</taxon>
    </lineage>
</organism>
<comment type="caution">
    <text evidence="8">The sequence shown here is derived from an EMBL/GenBank/DDBJ whole genome shotgun (WGS) entry which is preliminary data.</text>
</comment>
<keyword evidence="2 5" id="KW-0378">Hydrolase</keyword>
<dbReference type="InterPro" id="IPR000407">
    <property type="entry name" value="GDA1_CD39_NTPase"/>
</dbReference>
<evidence type="ECO:0000313" key="9">
    <source>
        <dbReference type="Proteomes" id="UP000650467"/>
    </source>
</evidence>
<feature type="compositionally biased region" description="Gly residues" evidence="6">
    <location>
        <begin position="423"/>
        <end position="451"/>
    </location>
</feature>
<evidence type="ECO:0000256" key="6">
    <source>
        <dbReference type="SAM" id="MobiDB-lite"/>
    </source>
</evidence>
<keyword evidence="7" id="KW-1133">Transmembrane helix</keyword>
<dbReference type="GO" id="GO:0009134">
    <property type="term" value="P:nucleoside diphosphate catabolic process"/>
    <property type="evidence" value="ECO:0007669"/>
    <property type="project" value="TreeGrafter"/>
</dbReference>
<feature type="transmembrane region" description="Helical" evidence="7">
    <location>
        <begin position="612"/>
        <end position="637"/>
    </location>
</feature>
<evidence type="ECO:0000313" key="8">
    <source>
        <dbReference type="EMBL" id="KAG2442525.1"/>
    </source>
</evidence>
<dbReference type="Proteomes" id="UP000650467">
    <property type="component" value="Unassembled WGS sequence"/>
</dbReference>
<dbReference type="Gene3D" id="3.30.420.40">
    <property type="match status" value="1"/>
</dbReference>
<dbReference type="GO" id="GO:0016020">
    <property type="term" value="C:membrane"/>
    <property type="evidence" value="ECO:0007669"/>
    <property type="project" value="TreeGrafter"/>
</dbReference>
<evidence type="ECO:0000256" key="5">
    <source>
        <dbReference type="RuleBase" id="RU003833"/>
    </source>
</evidence>
<dbReference type="Gene3D" id="3.30.420.150">
    <property type="entry name" value="Exopolyphosphatase. Domain 2"/>
    <property type="match status" value="2"/>
</dbReference>
<feature type="binding site" evidence="4">
    <location>
        <begin position="213"/>
        <end position="217"/>
    </location>
    <ligand>
        <name>ATP</name>
        <dbReference type="ChEBI" id="CHEBI:30616"/>
    </ligand>
</feature>
<evidence type="ECO:0000256" key="3">
    <source>
        <dbReference type="PIRSR" id="PIRSR600407-1"/>
    </source>
</evidence>
<dbReference type="AlphaFoldDB" id="A0A835W7P9"/>
<accession>A0A835W7P9</accession>
<feature type="active site" description="Proton acceptor" evidence="3">
    <location>
        <position position="169"/>
    </location>
</feature>
<dbReference type="GO" id="GO:0017110">
    <property type="term" value="F:nucleoside diphosphate phosphatase activity"/>
    <property type="evidence" value="ECO:0007669"/>
    <property type="project" value="TreeGrafter"/>
</dbReference>
<dbReference type="GO" id="GO:0005524">
    <property type="term" value="F:ATP binding"/>
    <property type="evidence" value="ECO:0007669"/>
    <property type="project" value="UniProtKB-KW"/>
</dbReference>
<name>A0A835W7P9_CHLIN</name>
<feature type="region of interest" description="Disordered" evidence="6">
    <location>
        <begin position="271"/>
        <end position="290"/>
    </location>
</feature>
<sequence>MGASKGRAALLLLGLGVLTLLSLGVLLLVALRIERGVEQYGVDKYAVYIDGGSSGTRVRVFQYRSARWPEYVSLVLPEPSSAIEPGLSAYADRPAQAADSLQPLLDFAYEHVPPDVWSVTPVRLLATAGLRLLTDGQQAAILATCASRLAASRFAFEPGWAEVIGGELEGLYGWAAVNYITGALQEASRHAHHSRKEVLDPAQLFTGILEMGGASMQLTFLPPAHEKLPARHGSQLHLPGVPARLYAHSYLGLGMDAALVRAADFVLEHSNSSNSSDISSSSSGGGKHGRVLTAVADGDASAAAVTGSIPDPCLPTGYVTDDGRYGNGSFSQCLDVVHRILPDHNCSAPAPASALGRHGGGGGGGGTGSARAAGLGHTGRTLASEADTAGARTGGAVREEDVAPSESYGSEDEVVSPGDKDSGGGGGGSSSGGGGAGSKSGGHGSGSSGVGASGGGCVLQGSYVPSLAGKFVAVENFAWTARALGLPARSTLRELRAHGDRYCSRHWSSLHAEFSGHIPDQFLVRYCFGAAYILALLHTGLGFRLDDSRLTWTNTVPHAPTGEQVPLNWVLGAAVVDAMSAAGRGGGGGSGGAGGGGGGSARFWAHDEGSRAALTAGSAVLVLPLAALAVMALALVLRLRRSGSAAAKGSGSGRAHGVAAQPATPGIGLGAAGGGGSGARASRFAAGVIMPPGAAVPGGWTAAMTPAGTGPALVPDMPEAAAQEPGIGRLSISEARTSFGDSRDQIDGTMVGFVSSRVSALRNGGGGGSSTTMRRNPSFTTVLIGDGGLSAGQGAPHGGR</sequence>
<evidence type="ECO:0000256" key="7">
    <source>
        <dbReference type="SAM" id="Phobius"/>
    </source>
</evidence>
<gene>
    <name evidence="8" type="ORF">HXX76_002611</name>
</gene>
<evidence type="ECO:0000256" key="1">
    <source>
        <dbReference type="ARBA" id="ARBA00009283"/>
    </source>
</evidence>
<keyword evidence="7" id="KW-0472">Membrane</keyword>
<feature type="compositionally biased region" description="Gly residues" evidence="6">
    <location>
        <begin position="357"/>
        <end position="368"/>
    </location>
</feature>
<protein>
    <recommendedName>
        <fullName evidence="10">Apyrase</fullName>
    </recommendedName>
</protein>
<evidence type="ECO:0008006" key="10">
    <source>
        <dbReference type="Google" id="ProtNLM"/>
    </source>
</evidence>
<dbReference type="PANTHER" id="PTHR11782:SF3">
    <property type="entry name" value="APYRASE 6-RELATED"/>
    <property type="match status" value="1"/>
</dbReference>
<dbReference type="OrthoDB" id="6372431at2759"/>